<organism evidence="1 2">
    <name type="scientific">Candidatus Edwardsbacteria bacterium GWF2_54_11</name>
    <dbReference type="NCBI Taxonomy" id="1817851"/>
    <lineage>
        <taxon>Bacteria</taxon>
        <taxon>Candidatus Edwardsiibacteriota</taxon>
    </lineage>
</organism>
<evidence type="ECO:0000313" key="1">
    <source>
        <dbReference type="EMBL" id="OGF12671.1"/>
    </source>
</evidence>
<reference evidence="1 2" key="1">
    <citation type="journal article" date="2016" name="Nat. Commun.">
        <title>Thousands of microbial genomes shed light on interconnected biogeochemical processes in an aquifer system.</title>
        <authorList>
            <person name="Anantharaman K."/>
            <person name="Brown C.T."/>
            <person name="Hug L.A."/>
            <person name="Sharon I."/>
            <person name="Castelle C.J."/>
            <person name="Probst A.J."/>
            <person name="Thomas B.C."/>
            <person name="Singh A."/>
            <person name="Wilkins M.J."/>
            <person name="Karaoz U."/>
            <person name="Brodie E.L."/>
            <person name="Williams K.H."/>
            <person name="Hubbard S.S."/>
            <person name="Banfield J.F."/>
        </authorList>
    </citation>
    <scope>NUCLEOTIDE SEQUENCE [LARGE SCALE GENOMIC DNA]</scope>
</reference>
<dbReference type="AlphaFoldDB" id="A0A1F5RF62"/>
<protein>
    <submittedName>
        <fullName evidence="1">Uncharacterized protein</fullName>
    </submittedName>
</protein>
<dbReference type="Proteomes" id="UP000177230">
    <property type="component" value="Unassembled WGS sequence"/>
</dbReference>
<comment type="caution">
    <text evidence="1">The sequence shown here is derived from an EMBL/GenBank/DDBJ whole genome shotgun (WGS) entry which is preliminary data.</text>
</comment>
<proteinExistence type="predicted"/>
<accession>A0A1F5RF62</accession>
<evidence type="ECO:0000313" key="2">
    <source>
        <dbReference type="Proteomes" id="UP000177230"/>
    </source>
</evidence>
<sequence length="263" mass="31007">MTSAKIQHPEEIHERRELLLLWAIRTEAMSHPLADSEFPSATWGSEDIFFEFTLLDEAKYNFTFQDQRVALMKMSTAGTIFLYNDSPDIDWRRFIKYHLIVQLKTLEARYSTLDEKYPGWNDRPLNSVPGSTSVVSDKVQAVSFFDFDAPCKYRDLRQNAKKELWYKDEFKLDLTFLLRKLLIYLMAKPGYHHANELALFLYPEDDPQIHIDKTTISKYVSKINTEVLAGYPTMSIVHRGTKPYLEYQLTEEPFKTRRKKKKK</sequence>
<name>A0A1F5RF62_9BACT</name>
<dbReference type="EMBL" id="MFFM01000033">
    <property type="protein sequence ID" value="OGF12671.1"/>
    <property type="molecule type" value="Genomic_DNA"/>
</dbReference>
<gene>
    <name evidence="1" type="ORF">A2024_00370</name>
</gene>